<dbReference type="EMBL" id="CAADJA010000002">
    <property type="protein sequence ID" value="VFS47238.1"/>
    <property type="molecule type" value="Genomic_DNA"/>
</dbReference>
<dbReference type="EC" id="2.7.13.3" evidence="2"/>
<evidence type="ECO:0000256" key="4">
    <source>
        <dbReference type="ARBA" id="ARBA00022679"/>
    </source>
</evidence>
<evidence type="ECO:0000256" key="3">
    <source>
        <dbReference type="ARBA" id="ARBA00022553"/>
    </source>
</evidence>
<dbReference type="CDD" id="cd00075">
    <property type="entry name" value="HATPase"/>
    <property type="match status" value="1"/>
</dbReference>
<accession>A0A484ZGV9</accession>
<dbReference type="InterPro" id="IPR050736">
    <property type="entry name" value="Sensor_HK_Regulatory"/>
</dbReference>
<protein>
    <recommendedName>
        <fullName evidence="2">histidine kinase</fullName>
        <ecNumber evidence="2">2.7.13.3</ecNumber>
    </recommendedName>
</protein>
<sequence length="115" mass="12610">MMSVLMRNLISNALFYGQSQPVSVLVSQQNDVLQISVIDKGIGIAEDQLPFLVEPFWRADPSRQRESGGYGLGLYICKTIVDGLRGTLVINSIEGEGTRVRVSLPEAFKLPDDGN</sequence>
<dbReference type="RefSeq" id="WP_134531062.1">
    <property type="nucleotide sequence ID" value="NZ_CAADJA010000002.1"/>
</dbReference>
<evidence type="ECO:0000259" key="7">
    <source>
        <dbReference type="PROSITE" id="PS50109"/>
    </source>
</evidence>
<evidence type="ECO:0000313" key="9">
    <source>
        <dbReference type="Proteomes" id="UP000373449"/>
    </source>
</evidence>
<keyword evidence="5 8" id="KW-0418">Kinase</keyword>
<dbReference type="InterPro" id="IPR005467">
    <property type="entry name" value="His_kinase_dom"/>
</dbReference>
<dbReference type="InterPro" id="IPR003594">
    <property type="entry name" value="HATPase_dom"/>
</dbReference>
<dbReference type="SUPFAM" id="SSF55874">
    <property type="entry name" value="ATPase domain of HSP90 chaperone/DNA topoisomerase II/histidine kinase"/>
    <property type="match status" value="1"/>
</dbReference>
<evidence type="ECO:0000256" key="5">
    <source>
        <dbReference type="ARBA" id="ARBA00022777"/>
    </source>
</evidence>
<proteinExistence type="predicted"/>
<reference evidence="8 9" key="1">
    <citation type="submission" date="2019-03" db="EMBL/GenBank/DDBJ databases">
        <authorList>
            <consortium name="Pathogen Informatics"/>
        </authorList>
    </citation>
    <scope>NUCLEOTIDE SEQUENCE [LARGE SCALE GENOMIC DNA]</scope>
    <source>
        <strain evidence="8 9">NCTC12282</strain>
    </source>
</reference>
<dbReference type="AlphaFoldDB" id="A0A484ZGV9"/>
<organism evidence="8 9">
    <name type="scientific">Budvicia aquatica</name>
    <dbReference type="NCBI Taxonomy" id="82979"/>
    <lineage>
        <taxon>Bacteria</taxon>
        <taxon>Pseudomonadati</taxon>
        <taxon>Pseudomonadota</taxon>
        <taxon>Gammaproteobacteria</taxon>
        <taxon>Enterobacterales</taxon>
        <taxon>Budviciaceae</taxon>
        <taxon>Budvicia</taxon>
    </lineage>
</organism>
<evidence type="ECO:0000256" key="2">
    <source>
        <dbReference type="ARBA" id="ARBA00012438"/>
    </source>
</evidence>
<dbReference type="PRINTS" id="PR00344">
    <property type="entry name" value="BCTRLSENSOR"/>
</dbReference>
<dbReference type="InterPro" id="IPR004358">
    <property type="entry name" value="Sig_transdc_His_kin-like_C"/>
</dbReference>
<evidence type="ECO:0000256" key="1">
    <source>
        <dbReference type="ARBA" id="ARBA00000085"/>
    </source>
</evidence>
<dbReference type="PANTHER" id="PTHR43711:SF1">
    <property type="entry name" value="HISTIDINE KINASE 1"/>
    <property type="match status" value="1"/>
</dbReference>
<dbReference type="Proteomes" id="UP000373449">
    <property type="component" value="Unassembled WGS sequence"/>
</dbReference>
<keyword evidence="3" id="KW-0597">Phosphoprotein</keyword>
<evidence type="ECO:0000256" key="6">
    <source>
        <dbReference type="ARBA" id="ARBA00023012"/>
    </source>
</evidence>
<dbReference type="Gene3D" id="3.30.565.10">
    <property type="entry name" value="Histidine kinase-like ATPase, C-terminal domain"/>
    <property type="match status" value="1"/>
</dbReference>
<dbReference type="Pfam" id="PF02518">
    <property type="entry name" value="HATPase_c"/>
    <property type="match status" value="1"/>
</dbReference>
<dbReference type="GO" id="GO:0000160">
    <property type="term" value="P:phosphorelay signal transduction system"/>
    <property type="evidence" value="ECO:0007669"/>
    <property type="project" value="UniProtKB-KW"/>
</dbReference>
<gene>
    <name evidence="8" type="primary">yycG</name>
    <name evidence="8" type="ORF">NCTC12282_02173</name>
</gene>
<comment type="catalytic activity">
    <reaction evidence="1">
        <text>ATP + protein L-histidine = ADP + protein N-phospho-L-histidine.</text>
        <dbReference type="EC" id="2.7.13.3"/>
    </reaction>
</comment>
<keyword evidence="6" id="KW-0902">Two-component regulatory system</keyword>
<dbReference type="PANTHER" id="PTHR43711">
    <property type="entry name" value="TWO-COMPONENT HISTIDINE KINASE"/>
    <property type="match status" value="1"/>
</dbReference>
<dbReference type="SMART" id="SM00387">
    <property type="entry name" value="HATPase_c"/>
    <property type="match status" value="1"/>
</dbReference>
<dbReference type="PROSITE" id="PS50109">
    <property type="entry name" value="HIS_KIN"/>
    <property type="match status" value="1"/>
</dbReference>
<feature type="domain" description="Histidine kinase" evidence="7">
    <location>
        <begin position="1"/>
        <end position="108"/>
    </location>
</feature>
<keyword evidence="4 8" id="KW-0808">Transferase</keyword>
<name>A0A484ZGV9_9GAMM</name>
<dbReference type="InterPro" id="IPR036890">
    <property type="entry name" value="HATPase_C_sf"/>
</dbReference>
<dbReference type="GO" id="GO:0004673">
    <property type="term" value="F:protein histidine kinase activity"/>
    <property type="evidence" value="ECO:0007669"/>
    <property type="project" value="UniProtKB-EC"/>
</dbReference>
<evidence type="ECO:0000313" key="8">
    <source>
        <dbReference type="EMBL" id="VFS47238.1"/>
    </source>
</evidence>